<dbReference type="Gene3D" id="3.40.190.10">
    <property type="entry name" value="Periplasmic binding protein-like II"/>
    <property type="match status" value="1"/>
</dbReference>
<organism evidence="3 4">
    <name type="scientific">Bradyrhizobium archetypum</name>
    <dbReference type="NCBI Taxonomy" id="2721160"/>
    <lineage>
        <taxon>Bacteria</taxon>
        <taxon>Pseudomonadati</taxon>
        <taxon>Pseudomonadota</taxon>
        <taxon>Alphaproteobacteria</taxon>
        <taxon>Hyphomicrobiales</taxon>
        <taxon>Nitrobacteraceae</taxon>
        <taxon>Bradyrhizobium</taxon>
    </lineage>
</organism>
<keyword evidence="2" id="KW-0732">Signal</keyword>
<protein>
    <submittedName>
        <fullName evidence="3">Tripartite tricarboxylate transporter substrate binding protein</fullName>
    </submittedName>
</protein>
<proteinExistence type="inferred from homology"/>
<dbReference type="Gene3D" id="3.40.190.150">
    <property type="entry name" value="Bordetella uptake gene, domain 1"/>
    <property type="match status" value="1"/>
</dbReference>
<dbReference type="InterPro" id="IPR042100">
    <property type="entry name" value="Bug_dom1"/>
</dbReference>
<evidence type="ECO:0000256" key="2">
    <source>
        <dbReference type="SAM" id="SignalP"/>
    </source>
</evidence>
<dbReference type="EMBL" id="JAAVLW010000002">
    <property type="protein sequence ID" value="NOJ46005.1"/>
    <property type="molecule type" value="Genomic_DNA"/>
</dbReference>
<dbReference type="Pfam" id="PF03401">
    <property type="entry name" value="TctC"/>
    <property type="match status" value="1"/>
</dbReference>
<gene>
    <name evidence="3" type="ORF">HCN50_07025</name>
</gene>
<evidence type="ECO:0000313" key="3">
    <source>
        <dbReference type="EMBL" id="NOJ46005.1"/>
    </source>
</evidence>
<dbReference type="PANTHER" id="PTHR42928">
    <property type="entry name" value="TRICARBOXYLATE-BINDING PROTEIN"/>
    <property type="match status" value="1"/>
</dbReference>
<comment type="caution">
    <text evidence="3">The sequence shown here is derived from an EMBL/GenBank/DDBJ whole genome shotgun (WGS) entry which is preliminary data.</text>
</comment>
<keyword evidence="4" id="KW-1185">Reference proteome</keyword>
<evidence type="ECO:0000256" key="1">
    <source>
        <dbReference type="ARBA" id="ARBA00006987"/>
    </source>
</evidence>
<dbReference type="SUPFAM" id="SSF53850">
    <property type="entry name" value="Periplasmic binding protein-like II"/>
    <property type="match status" value="1"/>
</dbReference>
<name>A0A7Y4M1K3_9BRAD</name>
<feature type="signal peptide" evidence="2">
    <location>
        <begin position="1"/>
        <end position="22"/>
    </location>
</feature>
<dbReference type="InterPro" id="IPR005064">
    <property type="entry name" value="BUG"/>
</dbReference>
<reference evidence="3 4" key="1">
    <citation type="submission" date="2020-03" db="EMBL/GenBank/DDBJ databases">
        <title>Bradyrhizobium diversity isolated from nodules of Muelleranthus trifoliolatus.</title>
        <authorList>
            <person name="Klepa M."/>
            <person name="Helene L."/>
            <person name="Hungria M."/>
        </authorList>
    </citation>
    <scope>NUCLEOTIDE SEQUENCE [LARGE SCALE GENOMIC DNA]</scope>
    <source>
        <strain evidence="3 4">WSM 1744</strain>
    </source>
</reference>
<dbReference type="AlphaFoldDB" id="A0A7Y4M1K3"/>
<accession>A0A7Y4M1K3</accession>
<evidence type="ECO:0000313" key="4">
    <source>
        <dbReference type="Proteomes" id="UP000528734"/>
    </source>
</evidence>
<comment type="similarity">
    <text evidence="1">Belongs to the UPF0065 (bug) family.</text>
</comment>
<dbReference type="CDD" id="cd13578">
    <property type="entry name" value="PBP2_Bug27"/>
    <property type="match status" value="1"/>
</dbReference>
<dbReference type="Proteomes" id="UP000528734">
    <property type="component" value="Unassembled WGS sequence"/>
</dbReference>
<sequence>MKPIWPVLVAGMSLAFVSAVDAQPWPTKPLRAIVPFGAGSTTDIIPRVVFEQLSSQLGHGIVVENRSGAGGTIGAGFVAKADPDGYTLLVNSNAHTIAPSLYPNLSYDPARDFAAVISLGSLAGVLVVSPEKGFKTAGDLVAAAKAKPGALTFSSVGVGTATHLSAERFRISAGVDALHIPFRGGAEAMSEVMAGRVDFFFGPVGLVLPLVRDGKLTALAVNGVKRSAALPDVPTTLEVGFVDAEYPIWIGVFLPANTPRDIVDKLSTETLAALQSSKVAAKLSALGVDPISMTPSEFDAYVRKEIAVNATLVKAIGIKAE</sequence>
<feature type="chain" id="PRO_5030817005" evidence="2">
    <location>
        <begin position="23"/>
        <end position="321"/>
    </location>
</feature>
<dbReference type="PANTHER" id="PTHR42928:SF5">
    <property type="entry name" value="BLR1237 PROTEIN"/>
    <property type="match status" value="1"/>
</dbReference>
<dbReference type="PIRSF" id="PIRSF017082">
    <property type="entry name" value="YflP"/>
    <property type="match status" value="1"/>
</dbReference>
<dbReference type="RefSeq" id="WP_171708886.1">
    <property type="nucleotide sequence ID" value="NZ_JAAVLW010000002.1"/>
</dbReference>